<evidence type="ECO:0000256" key="4">
    <source>
        <dbReference type="ARBA" id="ARBA00022741"/>
    </source>
</evidence>
<dbReference type="RefSeq" id="XP_030063346.1">
    <property type="nucleotide sequence ID" value="XM_030207486.1"/>
</dbReference>
<dbReference type="Proteomes" id="UP000515156">
    <property type="component" value="Chromosome 6"/>
</dbReference>
<dbReference type="OrthoDB" id="67688at2759"/>
<feature type="compositionally biased region" description="Basic and acidic residues" evidence="7">
    <location>
        <begin position="12"/>
        <end position="21"/>
    </location>
</feature>
<dbReference type="GO" id="GO:0005944">
    <property type="term" value="C:phosphatidylinositol 3-kinase complex, class IB"/>
    <property type="evidence" value="ECO:0007669"/>
    <property type="project" value="TreeGrafter"/>
</dbReference>
<dbReference type="InterPro" id="IPR002420">
    <property type="entry name" value="PI3K-type_C2_dom"/>
</dbReference>
<dbReference type="GO" id="GO:0005737">
    <property type="term" value="C:cytoplasm"/>
    <property type="evidence" value="ECO:0007669"/>
    <property type="project" value="TreeGrafter"/>
</dbReference>
<evidence type="ECO:0000259" key="10">
    <source>
        <dbReference type="PROSITE" id="PS51546"/>
    </source>
</evidence>
<dbReference type="InterPro" id="IPR042236">
    <property type="entry name" value="PI3K_accessory_sf"/>
</dbReference>
<dbReference type="Gene3D" id="3.30.1010.10">
    <property type="entry name" value="Phosphatidylinositol 3-kinase Catalytic Subunit, Chain A, domain 4"/>
    <property type="match status" value="1"/>
</dbReference>
<dbReference type="KEGG" id="muo:115472943"/>
<keyword evidence="6" id="KW-0067">ATP-binding</keyword>
<dbReference type="PROSITE" id="PS51547">
    <property type="entry name" value="C2_PI3K"/>
    <property type="match status" value="1"/>
</dbReference>
<dbReference type="InterPro" id="IPR045580">
    <property type="entry name" value="PIK3CG_ABD"/>
</dbReference>
<name>A0A6P7YEH5_9AMPH</name>
<dbReference type="SUPFAM" id="SSF49562">
    <property type="entry name" value="C2 domain (Calcium/lipid-binding domain, CaLB)"/>
    <property type="match status" value="1"/>
</dbReference>
<accession>A0A6P7YEH5</accession>
<dbReference type="Pfam" id="PF00613">
    <property type="entry name" value="PI3Ka"/>
    <property type="match status" value="1"/>
</dbReference>
<evidence type="ECO:0000256" key="6">
    <source>
        <dbReference type="ARBA" id="ARBA00022840"/>
    </source>
</evidence>
<keyword evidence="4" id="KW-0547">Nucleotide-binding</keyword>
<dbReference type="Gene3D" id="2.60.40.150">
    <property type="entry name" value="C2 domain"/>
    <property type="match status" value="1"/>
</dbReference>
<dbReference type="GO" id="GO:0040012">
    <property type="term" value="P:regulation of locomotion"/>
    <property type="evidence" value="ECO:0007669"/>
    <property type="project" value="UniProtKB-ARBA"/>
</dbReference>
<protein>
    <recommendedName>
        <fullName evidence="2">phosphatidylinositol 3-kinase</fullName>
        <ecNumber evidence="2">2.7.1.137</ecNumber>
    </recommendedName>
</protein>
<dbReference type="InterPro" id="IPR036940">
    <property type="entry name" value="PI3/4_kinase_cat_sf"/>
</dbReference>
<dbReference type="SMART" id="SM00146">
    <property type="entry name" value="PI3Kc"/>
    <property type="match status" value="1"/>
</dbReference>
<dbReference type="Pfam" id="PF00794">
    <property type="entry name" value="PI3K_rbd"/>
    <property type="match status" value="1"/>
</dbReference>
<dbReference type="InterPro" id="IPR000341">
    <property type="entry name" value="PI3K_Ras-bd_dom"/>
</dbReference>
<keyword evidence="3" id="KW-0808">Transferase</keyword>
<evidence type="ECO:0000256" key="2">
    <source>
        <dbReference type="ARBA" id="ARBA00012073"/>
    </source>
</evidence>
<dbReference type="GO" id="GO:0048015">
    <property type="term" value="P:phosphatidylinositol-mediated signaling"/>
    <property type="evidence" value="ECO:0007669"/>
    <property type="project" value="TreeGrafter"/>
</dbReference>
<dbReference type="EC" id="2.7.1.137" evidence="2"/>
<reference evidence="13" key="1">
    <citation type="submission" date="2025-08" db="UniProtKB">
        <authorList>
            <consortium name="RefSeq"/>
        </authorList>
    </citation>
    <scope>IDENTIFICATION</scope>
</reference>
<dbReference type="PANTHER" id="PTHR10048">
    <property type="entry name" value="PHOSPHATIDYLINOSITOL KINASE"/>
    <property type="match status" value="1"/>
</dbReference>
<dbReference type="Gene3D" id="1.25.40.70">
    <property type="entry name" value="Phosphatidylinositol 3-kinase, accessory domain (PIK)"/>
    <property type="match status" value="1"/>
</dbReference>
<feature type="domain" description="PI3K/PI4K catalytic" evidence="8">
    <location>
        <begin position="783"/>
        <end position="1067"/>
    </location>
</feature>
<comment type="similarity">
    <text evidence="1">Belongs to the PI3/PI4-kinase family. Type III PI4K subfamily.</text>
</comment>
<dbReference type="InterPro" id="IPR016024">
    <property type="entry name" value="ARM-type_fold"/>
</dbReference>
<dbReference type="SUPFAM" id="SSF54236">
    <property type="entry name" value="Ubiquitin-like"/>
    <property type="match status" value="1"/>
</dbReference>
<dbReference type="SUPFAM" id="SSF48371">
    <property type="entry name" value="ARM repeat"/>
    <property type="match status" value="1"/>
</dbReference>
<dbReference type="PROSITE" id="PS00916">
    <property type="entry name" value="PI3_4_KINASE_2"/>
    <property type="match status" value="1"/>
</dbReference>
<dbReference type="PANTHER" id="PTHR10048:SF99">
    <property type="entry name" value="PHOSPHATIDYLINOSITOL 4,5-BISPHOSPHATE 3-KINASE CATALYTIC SUBUNIT GAMMA ISOFORM"/>
    <property type="match status" value="1"/>
</dbReference>
<evidence type="ECO:0000259" key="11">
    <source>
        <dbReference type="PROSITE" id="PS51547"/>
    </source>
</evidence>
<dbReference type="Pfam" id="PF19710">
    <property type="entry name" value="PIK3CG_ABD"/>
    <property type="match status" value="1"/>
</dbReference>
<dbReference type="Gene3D" id="1.10.1070.11">
    <property type="entry name" value="Phosphatidylinositol 3-/4-kinase, catalytic domain"/>
    <property type="match status" value="1"/>
</dbReference>
<dbReference type="SMART" id="SM00145">
    <property type="entry name" value="PI3Ka"/>
    <property type="match status" value="1"/>
</dbReference>
<dbReference type="GO" id="GO:0016303">
    <property type="term" value="F:1-phosphatidylinositol-3-kinase activity"/>
    <property type="evidence" value="ECO:0007669"/>
    <property type="project" value="UniProtKB-EC"/>
</dbReference>
<dbReference type="Pfam" id="PF00454">
    <property type="entry name" value="PI3_PI4_kinase"/>
    <property type="match status" value="1"/>
</dbReference>
<dbReference type="PROSITE" id="PS50290">
    <property type="entry name" value="PI3_4_KINASE_3"/>
    <property type="match status" value="1"/>
</dbReference>
<dbReference type="InParanoid" id="A0A6P7YEH5"/>
<dbReference type="SMART" id="SM00144">
    <property type="entry name" value="PI3K_rbd"/>
    <property type="match status" value="1"/>
</dbReference>
<dbReference type="SUPFAM" id="SSF56112">
    <property type="entry name" value="Protein kinase-like (PK-like)"/>
    <property type="match status" value="1"/>
</dbReference>
<evidence type="ECO:0000256" key="1">
    <source>
        <dbReference type="ARBA" id="ARBA00006209"/>
    </source>
</evidence>
<dbReference type="GO" id="GO:0005886">
    <property type="term" value="C:plasma membrane"/>
    <property type="evidence" value="ECO:0007669"/>
    <property type="project" value="TreeGrafter"/>
</dbReference>
<dbReference type="PROSITE" id="PS51545">
    <property type="entry name" value="PIK_HELICAL"/>
    <property type="match status" value="1"/>
</dbReference>
<keyword evidence="12" id="KW-1185">Reference proteome</keyword>
<dbReference type="InterPro" id="IPR015433">
    <property type="entry name" value="PI3/4_kinase"/>
</dbReference>
<dbReference type="GeneID" id="115472943"/>
<dbReference type="FunFam" id="1.10.1070.11:FF:000010">
    <property type="entry name" value="Phosphatidylinositol 4,5-bisphosphate 3-kinase catalytic subunit gamma isoform"/>
    <property type="match status" value="1"/>
</dbReference>
<feature type="domain" description="PIK helical" evidence="9">
    <location>
        <begin position="536"/>
        <end position="712"/>
    </location>
</feature>
<dbReference type="PROSITE" id="PS51546">
    <property type="entry name" value="PI3K_RBD"/>
    <property type="match status" value="1"/>
</dbReference>
<proteinExistence type="inferred from homology"/>
<feature type="domain" description="C2 PI3K-type" evidence="11">
    <location>
        <begin position="351"/>
        <end position="523"/>
    </location>
</feature>
<organism evidence="12 13">
    <name type="scientific">Microcaecilia unicolor</name>
    <dbReference type="NCBI Taxonomy" id="1415580"/>
    <lineage>
        <taxon>Eukaryota</taxon>
        <taxon>Metazoa</taxon>
        <taxon>Chordata</taxon>
        <taxon>Craniata</taxon>
        <taxon>Vertebrata</taxon>
        <taxon>Euteleostomi</taxon>
        <taxon>Amphibia</taxon>
        <taxon>Gymnophiona</taxon>
        <taxon>Siphonopidae</taxon>
        <taxon>Microcaecilia</taxon>
    </lineage>
</organism>
<dbReference type="Pfam" id="PF00792">
    <property type="entry name" value="PI3K_C2"/>
    <property type="match status" value="1"/>
</dbReference>
<dbReference type="SMART" id="SM00142">
    <property type="entry name" value="PI3K_C2"/>
    <property type="match status" value="1"/>
</dbReference>
<dbReference type="GO" id="GO:0005524">
    <property type="term" value="F:ATP binding"/>
    <property type="evidence" value="ECO:0007669"/>
    <property type="project" value="UniProtKB-KW"/>
</dbReference>
<dbReference type="GO" id="GO:0005943">
    <property type="term" value="C:phosphatidylinositol 3-kinase complex, class IA"/>
    <property type="evidence" value="ECO:0007669"/>
    <property type="project" value="TreeGrafter"/>
</dbReference>
<dbReference type="GO" id="GO:0016477">
    <property type="term" value="P:cell migration"/>
    <property type="evidence" value="ECO:0007669"/>
    <property type="project" value="TreeGrafter"/>
</dbReference>
<dbReference type="FunFam" id="3.30.1010.10:FF:000008">
    <property type="entry name" value="Phosphatidylinositol 4,5-bisphosphate 3-kinase catalytic subunit gamma"/>
    <property type="match status" value="1"/>
</dbReference>
<evidence type="ECO:0000259" key="8">
    <source>
        <dbReference type="PROSITE" id="PS50290"/>
    </source>
</evidence>
<sequence length="1084" mass="125468">MEPRMDYPFTEAKQHSLDKQHGSRSSNTALLSALSRQDILSFKITLPTRKIKEDSLEEIAVEIPTHSTVRNLRLQIILTANKESVHSQQYELADPETYQLLYKKGEDWYEIYDDQQIIQTLDAVRYWRKMGTQRGHVYLRNGPHNYVDSDKFQNLLNELIGYDLGVLSASHCHDELAFARRQLARPRQMELRKRDPMSYHMEPWVSTIPLPADLRALVTEKQLVTIHHLKVAHKMKININDLPKTIIQNCIHKLGLVVSHPQDNLVLKVCNREEYIVGNKPLVDFLWIRNCLKTRQEIHLSLIPIIFTEDNATFEDWPLIDELTGLSGTHEELQLEDKDINQILFLSLWDCARKFRVKIVGIDIPDLPDKCPQSVYVVASILHGRRILSSVITRPKSFQDEVLWNIWLEFDILVKNLPDRAKLSLCVYGKNNETLLKGHTNLLQKTKEDKQRGKSTLLYFVNLLLIDHRSLLQQGEHILYMWPYPEKEEDLFTFEADRMTSKTNYNVEDTMAITIILDTYNYPVVLPHSRGAESSCFSPGGCSSKSQSKEEEFFFQNPVSGTELDLLKRFKEECAKYSNNLPTFLSQVKWEDLNAVQDIHWLLEHWNPKNLDIATALELLSINFADKNVRKKSVHRLKELPNDEFRRYLLQMVQALKFEAYHDSALARFLIHRALRSKQIGHFFFWYLRGEISGSPYYQDRFAVILEAYLRGCERSTLEEFLKQVEVVEKLSRVATEIKKILPETGDLPSHAASQLQKMLQSVDLPQNFKVPFDPRIRAGEILLDKCKVMASKKKPLWLEFSCNDLETADSPPIGIIFKHGDDLRQDMLIIQMLVVMDSIWQENALDLNLVPYGCISTGFNIGMIEVVRDAATIASVQKSKGDSRPLTFRDDALYDWLRNKCKVEEMYYQAMEKFVTSCAGYCVATYVLGIGDRHNDNIMITNQGNLFHIDFGHILGNTKHFLGVNRERVPFVLTPDFLFLMGRVNKKPSLYFQRFKDICIQAYANLRSHSNLLVTLFSLMMLTGIPELTCTEDLQYLKEALALGQDEESAKKHFLNQIAICEKLNWTVQANWWIHVVIGIKQA</sequence>
<dbReference type="PROSITE" id="PS00915">
    <property type="entry name" value="PI3_4_KINASE_1"/>
    <property type="match status" value="1"/>
</dbReference>
<dbReference type="InterPro" id="IPR018936">
    <property type="entry name" value="PI3/4_kinase_CS"/>
</dbReference>
<dbReference type="GO" id="GO:0035005">
    <property type="term" value="F:1-phosphatidylinositol-4-phosphate 3-kinase activity"/>
    <property type="evidence" value="ECO:0007669"/>
    <property type="project" value="TreeGrafter"/>
</dbReference>
<dbReference type="InterPro" id="IPR000403">
    <property type="entry name" value="PI3/4_kinase_cat_dom"/>
</dbReference>
<dbReference type="Gene3D" id="3.10.20.770">
    <property type="match status" value="1"/>
</dbReference>
<evidence type="ECO:0000259" key="9">
    <source>
        <dbReference type="PROSITE" id="PS51545"/>
    </source>
</evidence>
<evidence type="ECO:0000313" key="13">
    <source>
        <dbReference type="RefSeq" id="XP_030063346.1"/>
    </source>
</evidence>
<keyword evidence="5" id="KW-0418">Kinase</keyword>
<feature type="domain" description="PI3K-RBD" evidence="10">
    <location>
        <begin position="219"/>
        <end position="304"/>
    </location>
</feature>
<evidence type="ECO:0000313" key="12">
    <source>
        <dbReference type="Proteomes" id="UP000515156"/>
    </source>
</evidence>
<feature type="region of interest" description="Disordered" evidence="7">
    <location>
        <begin position="1"/>
        <end position="24"/>
    </location>
</feature>
<gene>
    <name evidence="13" type="primary">LOC115472943</name>
</gene>
<dbReference type="InterPro" id="IPR011009">
    <property type="entry name" value="Kinase-like_dom_sf"/>
</dbReference>
<evidence type="ECO:0000256" key="7">
    <source>
        <dbReference type="SAM" id="MobiDB-lite"/>
    </source>
</evidence>
<evidence type="ECO:0000256" key="3">
    <source>
        <dbReference type="ARBA" id="ARBA00022679"/>
    </source>
</evidence>
<dbReference type="InterPro" id="IPR001263">
    <property type="entry name" value="PI3K_accessory_dom"/>
</dbReference>
<evidence type="ECO:0000256" key="5">
    <source>
        <dbReference type="ARBA" id="ARBA00022777"/>
    </source>
</evidence>
<dbReference type="InterPro" id="IPR029071">
    <property type="entry name" value="Ubiquitin-like_domsf"/>
</dbReference>
<dbReference type="GO" id="GO:0043491">
    <property type="term" value="P:phosphatidylinositol 3-kinase/protein kinase B signal transduction"/>
    <property type="evidence" value="ECO:0007669"/>
    <property type="project" value="TreeGrafter"/>
</dbReference>
<dbReference type="InterPro" id="IPR035892">
    <property type="entry name" value="C2_domain_sf"/>
</dbReference>
<dbReference type="AlphaFoldDB" id="A0A6P7YEH5"/>